<name>A0ABR8WCR6_9BACL</name>
<dbReference type="PANTHER" id="PTHR43479">
    <property type="entry name" value="ACREF/ENVCD OPERON REPRESSOR-RELATED"/>
    <property type="match status" value="1"/>
</dbReference>
<keyword evidence="1 2" id="KW-0238">DNA-binding</keyword>
<dbReference type="Gene3D" id="1.10.357.10">
    <property type="entry name" value="Tetracycline Repressor, domain 2"/>
    <property type="match status" value="1"/>
</dbReference>
<keyword evidence="5" id="KW-1185">Reference proteome</keyword>
<dbReference type="InterPro" id="IPR036271">
    <property type="entry name" value="Tet_transcr_reg_TetR-rel_C_sf"/>
</dbReference>
<feature type="DNA-binding region" description="H-T-H motif" evidence="2">
    <location>
        <begin position="32"/>
        <end position="51"/>
    </location>
</feature>
<protein>
    <submittedName>
        <fullName evidence="4">TetR/AcrR family transcriptional regulator</fullName>
    </submittedName>
</protein>
<dbReference type="PROSITE" id="PS50977">
    <property type="entry name" value="HTH_TETR_2"/>
    <property type="match status" value="1"/>
</dbReference>
<dbReference type="PRINTS" id="PR00455">
    <property type="entry name" value="HTHTETR"/>
</dbReference>
<comment type="caution">
    <text evidence="4">The sequence shown here is derived from an EMBL/GenBank/DDBJ whole genome shotgun (WGS) entry which is preliminary data.</text>
</comment>
<dbReference type="EMBL" id="JACSPU010000002">
    <property type="protein sequence ID" value="MBD8014795.1"/>
    <property type="molecule type" value="Genomic_DNA"/>
</dbReference>
<gene>
    <name evidence="4" type="ORF">H9630_08150</name>
</gene>
<feature type="domain" description="HTH tetR-type" evidence="3">
    <location>
        <begin position="9"/>
        <end position="69"/>
    </location>
</feature>
<evidence type="ECO:0000259" key="3">
    <source>
        <dbReference type="PROSITE" id="PS50977"/>
    </source>
</evidence>
<evidence type="ECO:0000313" key="5">
    <source>
        <dbReference type="Proteomes" id="UP000658980"/>
    </source>
</evidence>
<dbReference type="InterPro" id="IPR001647">
    <property type="entry name" value="HTH_TetR"/>
</dbReference>
<dbReference type="InterPro" id="IPR050624">
    <property type="entry name" value="HTH-type_Tx_Regulator"/>
</dbReference>
<dbReference type="Pfam" id="PF17932">
    <property type="entry name" value="TetR_C_24"/>
    <property type="match status" value="1"/>
</dbReference>
<reference evidence="4 5" key="1">
    <citation type="submission" date="2020-08" db="EMBL/GenBank/DDBJ databases">
        <title>A Genomic Blueprint of the Chicken Gut Microbiome.</title>
        <authorList>
            <person name="Gilroy R."/>
            <person name="Ravi A."/>
            <person name="Getino M."/>
            <person name="Pursley I."/>
            <person name="Horton D.L."/>
            <person name="Alikhan N.-F."/>
            <person name="Baker D."/>
            <person name="Gharbi K."/>
            <person name="Hall N."/>
            <person name="Watson M."/>
            <person name="Adriaenssens E.M."/>
            <person name="Foster-Nyarko E."/>
            <person name="Jarju S."/>
            <person name="Secka A."/>
            <person name="Antonio M."/>
            <person name="Oren A."/>
            <person name="Chaudhuri R."/>
            <person name="La Ragione R.M."/>
            <person name="Hildebrand F."/>
            <person name="Pallen M.J."/>
        </authorList>
    </citation>
    <scope>NUCLEOTIDE SEQUENCE [LARGE SCALE GENOMIC DNA]</scope>
    <source>
        <strain evidence="4 5">Sa1BUA13</strain>
    </source>
</reference>
<dbReference type="Proteomes" id="UP000658980">
    <property type="component" value="Unassembled WGS sequence"/>
</dbReference>
<dbReference type="Gene3D" id="1.10.10.60">
    <property type="entry name" value="Homeodomain-like"/>
    <property type="match status" value="1"/>
</dbReference>
<dbReference type="PANTHER" id="PTHR43479:SF11">
    <property type="entry name" value="ACREF_ENVCD OPERON REPRESSOR-RELATED"/>
    <property type="match status" value="1"/>
</dbReference>
<organism evidence="4 5">
    <name type="scientific">Planococcus wigleyi</name>
    <dbReference type="NCBI Taxonomy" id="2762216"/>
    <lineage>
        <taxon>Bacteria</taxon>
        <taxon>Bacillati</taxon>
        <taxon>Bacillota</taxon>
        <taxon>Bacilli</taxon>
        <taxon>Bacillales</taxon>
        <taxon>Caryophanaceae</taxon>
        <taxon>Planococcus</taxon>
    </lineage>
</organism>
<dbReference type="InterPro" id="IPR041490">
    <property type="entry name" value="KstR2_TetR_C"/>
</dbReference>
<proteinExistence type="predicted"/>
<evidence type="ECO:0000313" key="4">
    <source>
        <dbReference type="EMBL" id="MBD8014795.1"/>
    </source>
</evidence>
<dbReference type="InterPro" id="IPR009057">
    <property type="entry name" value="Homeodomain-like_sf"/>
</dbReference>
<evidence type="ECO:0000256" key="2">
    <source>
        <dbReference type="PROSITE-ProRule" id="PRU00335"/>
    </source>
</evidence>
<dbReference type="Pfam" id="PF00440">
    <property type="entry name" value="TetR_N"/>
    <property type="match status" value="1"/>
</dbReference>
<accession>A0ABR8WCR6</accession>
<evidence type="ECO:0000256" key="1">
    <source>
        <dbReference type="ARBA" id="ARBA00023125"/>
    </source>
</evidence>
<sequence>MSLREKKAARKKEDILRSASLVIARNGYQNATMEDIAAELLMTKGSLYYYFKNKEELLYECHELILSGAMERLEALFLENLSSKEKMQKAIKIHVDLVIKEKEVFNLIGKPEQIFSEENIWKVLQKRDEYAGIFDKIINEGVAEGEFVIHQKKMARMIILGAANWVQVWYSPEGKYTKEEVEEIYAEYLLKILM</sequence>
<dbReference type="SUPFAM" id="SSF46689">
    <property type="entry name" value="Homeodomain-like"/>
    <property type="match status" value="1"/>
</dbReference>
<dbReference type="SUPFAM" id="SSF48498">
    <property type="entry name" value="Tetracyclin repressor-like, C-terminal domain"/>
    <property type="match status" value="1"/>
</dbReference>